<dbReference type="SUPFAM" id="SSF50692">
    <property type="entry name" value="ADC-like"/>
    <property type="match status" value="1"/>
</dbReference>
<dbReference type="InterPro" id="IPR050612">
    <property type="entry name" value="Prok_Mopterin_Oxidored"/>
</dbReference>
<dbReference type="PANTHER" id="PTHR43742">
    <property type="entry name" value="TRIMETHYLAMINE-N-OXIDE REDUCTASE"/>
    <property type="match status" value="1"/>
</dbReference>
<evidence type="ECO:0000256" key="1">
    <source>
        <dbReference type="ARBA" id="ARBA00010312"/>
    </source>
</evidence>
<keyword evidence="3" id="KW-0500">Molybdenum</keyword>
<evidence type="ECO:0000256" key="3">
    <source>
        <dbReference type="ARBA" id="ARBA00022505"/>
    </source>
</evidence>
<dbReference type="AlphaFoldDB" id="A0A4R2FBI1"/>
<keyword evidence="7" id="KW-0408">Iron</keyword>
<evidence type="ECO:0000259" key="9">
    <source>
        <dbReference type="PROSITE" id="PS51669"/>
    </source>
</evidence>
<dbReference type="GO" id="GO:0016491">
    <property type="term" value="F:oxidoreductase activity"/>
    <property type="evidence" value="ECO:0007669"/>
    <property type="project" value="UniProtKB-KW"/>
</dbReference>
<keyword evidence="11" id="KW-1185">Reference proteome</keyword>
<proteinExistence type="inferred from homology"/>
<keyword evidence="2" id="KW-0004">4Fe-4S</keyword>
<dbReference type="Pfam" id="PF00384">
    <property type="entry name" value="Molybdopterin"/>
    <property type="match status" value="1"/>
</dbReference>
<dbReference type="PANTHER" id="PTHR43742:SF9">
    <property type="entry name" value="TETRATHIONATE REDUCTASE SUBUNIT A"/>
    <property type="match status" value="1"/>
</dbReference>
<dbReference type="RefSeq" id="WP_165900103.1">
    <property type="nucleotide sequence ID" value="NZ_SLWF01000010.1"/>
</dbReference>
<keyword evidence="6" id="KW-0560">Oxidoreductase</keyword>
<organism evidence="10 11">
    <name type="scientific">Shewanella fodinae</name>
    <dbReference type="NCBI Taxonomy" id="552357"/>
    <lineage>
        <taxon>Bacteria</taxon>
        <taxon>Pseudomonadati</taxon>
        <taxon>Pseudomonadota</taxon>
        <taxon>Gammaproteobacteria</taxon>
        <taxon>Alteromonadales</taxon>
        <taxon>Shewanellaceae</taxon>
        <taxon>Shewanella</taxon>
    </lineage>
</organism>
<evidence type="ECO:0000256" key="6">
    <source>
        <dbReference type="ARBA" id="ARBA00023002"/>
    </source>
</evidence>
<evidence type="ECO:0000256" key="7">
    <source>
        <dbReference type="ARBA" id="ARBA00023004"/>
    </source>
</evidence>
<evidence type="ECO:0000256" key="4">
    <source>
        <dbReference type="ARBA" id="ARBA00022723"/>
    </source>
</evidence>
<gene>
    <name evidence="10" type="ORF">EDC91_11094</name>
</gene>
<dbReference type="GO" id="GO:0043546">
    <property type="term" value="F:molybdopterin cofactor binding"/>
    <property type="evidence" value="ECO:0007669"/>
    <property type="project" value="InterPro"/>
</dbReference>
<protein>
    <submittedName>
        <fullName evidence="10">Anaerobic selenocysteine-containing dehydrogenase</fullName>
    </submittedName>
</protein>
<dbReference type="Proteomes" id="UP000294832">
    <property type="component" value="Unassembled WGS sequence"/>
</dbReference>
<keyword evidence="5" id="KW-0732">Signal</keyword>
<dbReference type="Gene3D" id="3.30.2070.10">
    <property type="entry name" value="Formate dehydrogenase/DMSO reductase"/>
    <property type="match status" value="1"/>
</dbReference>
<accession>A0A4R2FBI1</accession>
<evidence type="ECO:0000313" key="11">
    <source>
        <dbReference type="Proteomes" id="UP000294832"/>
    </source>
</evidence>
<dbReference type="Pfam" id="PF04879">
    <property type="entry name" value="Molybdop_Fe4S4"/>
    <property type="match status" value="1"/>
</dbReference>
<dbReference type="InterPro" id="IPR006656">
    <property type="entry name" value="Mopterin_OxRdtase"/>
</dbReference>
<dbReference type="InterPro" id="IPR006963">
    <property type="entry name" value="Mopterin_OxRdtase_4Fe-4S_dom"/>
</dbReference>
<dbReference type="InterPro" id="IPR006657">
    <property type="entry name" value="MoPterin_dinucl-bd_dom"/>
</dbReference>
<evidence type="ECO:0000313" key="10">
    <source>
        <dbReference type="EMBL" id="TCN85043.1"/>
    </source>
</evidence>
<keyword evidence="8" id="KW-0411">Iron-sulfur</keyword>
<keyword evidence="4" id="KW-0479">Metal-binding</keyword>
<feature type="domain" description="4Fe-4S Mo/W bis-MGD-type" evidence="9">
    <location>
        <begin position="51"/>
        <end position="107"/>
    </location>
</feature>
<reference evidence="10 11" key="1">
    <citation type="submission" date="2019-03" db="EMBL/GenBank/DDBJ databases">
        <title>Freshwater and sediment microbial communities from various areas in North America, analyzing microbe dynamics in response to fracking.</title>
        <authorList>
            <person name="Lamendella R."/>
        </authorList>
    </citation>
    <scope>NUCLEOTIDE SEQUENCE [LARGE SCALE GENOMIC DNA]</scope>
    <source>
        <strain evidence="10 11">74A</strain>
    </source>
</reference>
<dbReference type="InterPro" id="IPR009010">
    <property type="entry name" value="Asp_de-COase-like_dom_sf"/>
</dbReference>
<name>A0A4R2FBI1_9GAMM</name>
<comment type="similarity">
    <text evidence="1">Belongs to the prokaryotic molybdopterin-containing oxidoreductase family.</text>
</comment>
<dbReference type="Gene3D" id="3.40.50.740">
    <property type="match status" value="1"/>
</dbReference>
<dbReference type="Gene3D" id="2.40.40.20">
    <property type="match status" value="1"/>
</dbReference>
<dbReference type="PROSITE" id="PS51669">
    <property type="entry name" value="4FE4S_MOW_BIS_MGD"/>
    <property type="match status" value="1"/>
</dbReference>
<evidence type="ECO:0000256" key="8">
    <source>
        <dbReference type="ARBA" id="ARBA00023014"/>
    </source>
</evidence>
<dbReference type="Gene3D" id="3.40.228.10">
    <property type="entry name" value="Dimethylsulfoxide Reductase, domain 2"/>
    <property type="match status" value="1"/>
</dbReference>
<dbReference type="GO" id="GO:0051539">
    <property type="term" value="F:4 iron, 4 sulfur cluster binding"/>
    <property type="evidence" value="ECO:0007669"/>
    <property type="project" value="UniProtKB-KW"/>
</dbReference>
<dbReference type="SUPFAM" id="SSF53706">
    <property type="entry name" value="Formate dehydrogenase/DMSO reductase, domains 1-3"/>
    <property type="match status" value="1"/>
</dbReference>
<dbReference type="EMBL" id="SLWF01000010">
    <property type="protein sequence ID" value="TCN85043.1"/>
    <property type="molecule type" value="Genomic_DNA"/>
</dbReference>
<evidence type="ECO:0000256" key="5">
    <source>
        <dbReference type="ARBA" id="ARBA00022729"/>
    </source>
</evidence>
<dbReference type="Pfam" id="PF01568">
    <property type="entry name" value="Molydop_binding"/>
    <property type="match status" value="1"/>
</dbReference>
<comment type="caution">
    <text evidence="10">The sequence shown here is derived from an EMBL/GenBank/DDBJ whole genome shotgun (WGS) entry which is preliminary data.</text>
</comment>
<evidence type="ECO:0000256" key="2">
    <source>
        <dbReference type="ARBA" id="ARBA00022485"/>
    </source>
</evidence>
<sequence length="846" mass="93337">MERREFIKKFAATVAAMQLGDVISLIPNAVAAEVPTAALSHLRLADCIADVLRVPSVCLNCSNVCGMNVLVKDGQILGVEGSKTDPNPQGKLCAKAHGGVSAVNYSERIVYPLKRVGERGSGLWQRITMEEAYEMIAERIKPAIAAGHPERVVFHGGRNKIGDIVGRFMNAVGSPVVLNHRALCSANKRAANLTSIGDKDWETVDAERCRYFLNFGSNFLEAHQGGFPLMRRYVKAKAAGAKMVTFDVRLSNTAGRSDEWHAPFPASEGAVALAMAHVIVNENRYDAEFVNAWMNVSLAEIKTFLAPYTPKFAEEASGIAASDIARIAREFATAAPACVAFTNRGTQGHQNGFNNERAVVLLNALVGSVGAEGGYAYGGSQSIKGSNFPEPAPIPPKPKFSTDLEDPKQYPLSNHWAKMKVSELVFDKLLKGEHQVDVYLSYTIAAPQNWPEGPQVTVAALKDEQKIKFHACSDVVYSEMAHYADLILPDATYFERYTIDARNAYELQPYMVLRQPAVEPPFDCENFADSLINIAKRLGPDIAKYFDFDSYAEFVAYRLNSLPKRDGLNGFDYMKKHGAWVWDKPKNYRPFAKTLSAEQLLGTTVENGVIYQEVKGKKQAIGVMQNGVAKRGFQTPSRKFELHSPYVEQMAQQLGIKDDGWPHFAFPESMTQRKPHQLVLTTFKWNVHTQGRTAPQKYLTEIVHDNPAWINRQTAKRLGVKSGDFVEVTSYRPVSDYQVHNPSEVVGKIKVKVVVTEGIHPDVIAISNSMGMNYGGRIAEGRNGKAAELPAFAQAEDADMVSHIWWDKRRGGAGNGFNPNSLIPINPSPLVGNQSWNDTICDVVKV</sequence>
<dbReference type="GO" id="GO:0046872">
    <property type="term" value="F:metal ion binding"/>
    <property type="evidence" value="ECO:0007669"/>
    <property type="project" value="UniProtKB-KW"/>
</dbReference>
<dbReference type="SMART" id="SM00926">
    <property type="entry name" value="Molybdop_Fe4S4"/>
    <property type="match status" value="1"/>
</dbReference>
<dbReference type="Gene3D" id="2.20.25.90">
    <property type="entry name" value="ADC-like domains"/>
    <property type="match status" value="1"/>
</dbReference>